<dbReference type="CDD" id="cd03214">
    <property type="entry name" value="ABC_Iron-Siderophores_B12_Hemin"/>
    <property type="match status" value="1"/>
</dbReference>
<dbReference type="PANTHER" id="PTHR42794:SF1">
    <property type="entry name" value="HEMIN IMPORT ATP-BINDING PROTEIN HMUV"/>
    <property type="match status" value="1"/>
</dbReference>
<reference evidence="7 8" key="1">
    <citation type="submission" date="2020-08" db="EMBL/GenBank/DDBJ databases">
        <title>Genomic Encyclopedia of Type Strains, Phase IV (KMG-IV): sequencing the most valuable type-strain genomes for metagenomic binning, comparative biology and taxonomic classification.</title>
        <authorList>
            <person name="Goeker M."/>
        </authorList>
    </citation>
    <scope>NUCLEOTIDE SEQUENCE [LARGE SCALE GENOMIC DNA]</scope>
    <source>
        <strain evidence="7 8">DSM 102238</strain>
    </source>
</reference>
<evidence type="ECO:0000256" key="5">
    <source>
        <dbReference type="ARBA" id="ARBA00037066"/>
    </source>
</evidence>
<evidence type="ECO:0000313" key="8">
    <source>
        <dbReference type="Proteomes" id="UP000542776"/>
    </source>
</evidence>
<feature type="domain" description="ABC transporter" evidence="6">
    <location>
        <begin position="2"/>
        <end position="239"/>
    </location>
</feature>
<evidence type="ECO:0000256" key="4">
    <source>
        <dbReference type="ARBA" id="ARBA00022967"/>
    </source>
</evidence>
<dbReference type="GO" id="GO:0016887">
    <property type="term" value="F:ATP hydrolysis activity"/>
    <property type="evidence" value="ECO:0007669"/>
    <property type="project" value="InterPro"/>
</dbReference>
<evidence type="ECO:0000259" key="6">
    <source>
        <dbReference type="PROSITE" id="PS50893"/>
    </source>
</evidence>
<dbReference type="InterPro" id="IPR027417">
    <property type="entry name" value="P-loop_NTPase"/>
</dbReference>
<name>A0A7W6H8L5_9HYPH</name>
<dbReference type="EMBL" id="JACIEK010000024">
    <property type="protein sequence ID" value="MBB4000611.1"/>
    <property type="molecule type" value="Genomic_DNA"/>
</dbReference>
<evidence type="ECO:0000313" key="7">
    <source>
        <dbReference type="EMBL" id="MBB4000611.1"/>
    </source>
</evidence>
<proteinExistence type="predicted"/>
<dbReference type="NCBIfam" id="NF010068">
    <property type="entry name" value="PRK13548.1"/>
    <property type="match status" value="1"/>
</dbReference>
<keyword evidence="1" id="KW-0813">Transport</keyword>
<keyword evidence="2" id="KW-0547">Nucleotide-binding</keyword>
<dbReference type="InterPro" id="IPR003593">
    <property type="entry name" value="AAA+_ATPase"/>
</dbReference>
<evidence type="ECO:0000256" key="3">
    <source>
        <dbReference type="ARBA" id="ARBA00022840"/>
    </source>
</evidence>
<dbReference type="PANTHER" id="PTHR42794">
    <property type="entry name" value="HEMIN IMPORT ATP-BINDING PROTEIN HMUV"/>
    <property type="match status" value="1"/>
</dbReference>
<dbReference type="PROSITE" id="PS50893">
    <property type="entry name" value="ABC_TRANSPORTER_2"/>
    <property type="match status" value="1"/>
</dbReference>
<comment type="caution">
    <text evidence="7">The sequence shown here is derived from an EMBL/GenBank/DDBJ whole genome shotgun (WGS) entry which is preliminary data.</text>
</comment>
<organism evidence="7 8">
    <name type="scientific">Aureimonas pseudogalii</name>
    <dbReference type="NCBI Taxonomy" id="1744844"/>
    <lineage>
        <taxon>Bacteria</taxon>
        <taxon>Pseudomonadati</taxon>
        <taxon>Pseudomonadota</taxon>
        <taxon>Alphaproteobacteria</taxon>
        <taxon>Hyphomicrobiales</taxon>
        <taxon>Aurantimonadaceae</taxon>
        <taxon>Aureimonas</taxon>
    </lineage>
</organism>
<evidence type="ECO:0000256" key="1">
    <source>
        <dbReference type="ARBA" id="ARBA00022448"/>
    </source>
</evidence>
<accession>A0A7W6H8L5</accession>
<dbReference type="SMART" id="SM00382">
    <property type="entry name" value="AAA"/>
    <property type="match status" value="1"/>
</dbReference>
<sequence length="271" mass="27902">MIRLDDAVLAYRGRIALHPTALAFAAGELTVIAGPNGAGKSTLLKLATGEIAPSSGRVWLDGADMARLSPAAIARRRAVLPQSSALSFPFTVAEVVRLGLDAGGRGGDAAAVSQALARVELLGFGARVYGELSGGEQQRVHLARVLCQAGTPITGEPACFLFLDEPISSLDIRHQIAVLRIAREFARAGGGVVAVLHDLNLAAGFADRLVVLAQGAVVADGPPASVLTDALVASVFRLDLRVGALPPAHIPFILPQTAALAEDPDGHAARS</sequence>
<keyword evidence="3 7" id="KW-0067">ATP-binding</keyword>
<dbReference type="AlphaFoldDB" id="A0A7W6H8L5"/>
<dbReference type="Gene3D" id="3.40.50.300">
    <property type="entry name" value="P-loop containing nucleotide triphosphate hydrolases"/>
    <property type="match status" value="1"/>
</dbReference>
<keyword evidence="8" id="KW-1185">Reference proteome</keyword>
<dbReference type="RefSeq" id="WP_183202547.1">
    <property type="nucleotide sequence ID" value="NZ_JACIEK010000024.1"/>
</dbReference>
<dbReference type="SUPFAM" id="SSF52540">
    <property type="entry name" value="P-loop containing nucleoside triphosphate hydrolases"/>
    <property type="match status" value="1"/>
</dbReference>
<keyword evidence="4" id="KW-1278">Translocase</keyword>
<protein>
    <submittedName>
        <fullName evidence="7">Iron complex transport system ATP-binding protein</fullName>
    </submittedName>
</protein>
<dbReference type="Proteomes" id="UP000542776">
    <property type="component" value="Unassembled WGS sequence"/>
</dbReference>
<dbReference type="InterPro" id="IPR003439">
    <property type="entry name" value="ABC_transporter-like_ATP-bd"/>
</dbReference>
<evidence type="ECO:0000256" key="2">
    <source>
        <dbReference type="ARBA" id="ARBA00022741"/>
    </source>
</evidence>
<dbReference type="GO" id="GO:0005524">
    <property type="term" value="F:ATP binding"/>
    <property type="evidence" value="ECO:0007669"/>
    <property type="project" value="UniProtKB-KW"/>
</dbReference>
<dbReference type="Pfam" id="PF00005">
    <property type="entry name" value="ABC_tran"/>
    <property type="match status" value="1"/>
</dbReference>
<gene>
    <name evidence="7" type="ORF">GGR04_004491</name>
</gene>
<comment type="function">
    <text evidence="5">Part of the ABC transporter complex HmuTUV involved in hemin import. Responsible for energy coupling to the transport system.</text>
</comment>